<feature type="compositionally biased region" description="Basic and acidic residues" evidence="1">
    <location>
        <begin position="122"/>
        <end position="136"/>
    </location>
</feature>
<name>A0ABQ5C5S4_9ASTR</name>
<comment type="caution">
    <text evidence="2">The sequence shown here is derived from an EMBL/GenBank/DDBJ whole genome shotgun (WGS) entry which is preliminary data.</text>
</comment>
<reference evidence="2" key="1">
    <citation type="journal article" date="2022" name="Int. J. Mol. Sci.">
        <title>Draft Genome of Tanacetum Coccineum: Genomic Comparison of Closely Related Tanacetum-Family Plants.</title>
        <authorList>
            <person name="Yamashiro T."/>
            <person name="Shiraishi A."/>
            <person name="Nakayama K."/>
            <person name="Satake H."/>
        </authorList>
    </citation>
    <scope>NUCLEOTIDE SEQUENCE</scope>
</reference>
<dbReference type="Proteomes" id="UP001151760">
    <property type="component" value="Unassembled WGS sequence"/>
</dbReference>
<gene>
    <name evidence="2" type="ORF">Tco_0891739</name>
</gene>
<reference evidence="2" key="2">
    <citation type="submission" date="2022-01" db="EMBL/GenBank/DDBJ databases">
        <authorList>
            <person name="Yamashiro T."/>
            <person name="Shiraishi A."/>
            <person name="Satake H."/>
            <person name="Nakayama K."/>
        </authorList>
    </citation>
    <scope>NUCLEOTIDE SEQUENCE</scope>
</reference>
<dbReference type="EMBL" id="BQNB010013917">
    <property type="protein sequence ID" value="GJT21802.1"/>
    <property type="molecule type" value="Genomic_DNA"/>
</dbReference>
<accession>A0ABQ5C5S4</accession>
<proteinExistence type="predicted"/>
<evidence type="ECO:0000256" key="1">
    <source>
        <dbReference type="SAM" id="MobiDB-lite"/>
    </source>
</evidence>
<feature type="region of interest" description="Disordered" evidence="1">
    <location>
        <begin position="73"/>
        <end position="136"/>
    </location>
</feature>
<organism evidence="2 3">
    <name type="scientific">Tanacetum coccineum</name>
    <dbReference type="NCBI Taxonomy" id="301880"/>
    <lineage>
        <taxon>Eukaryota</taxon>
        <taxon>Viridiplantae</taxon>
        <taxon>Streptophyta</taxon>
        <taxon>Embryophyta</taxon>
        <taxon>Tracheophyta</taxon>
        <taxon>Spermatophyta</taxon>
        <taxon>Magnoliopsida</taxon>
        <taxon>eudicotyledons</taxon>
        <taxon>Gunneridae</taxon>
        <taxon>Pentapetalae</taxon>
        <taxon>asterids</taxon>
        <taxon>campanulids</taxon>
        <taxon>Asterales</taxon>
        <taxon>Asteraceae</taxon>
        <taxon>Asteroideae</taxon>
        <taxon>Anthemideae</taxon>
        <taxon>Anthemidinae</taxon>
        <taxon>Tanacetum</taxon>
    </lineage>
</organism>
<sequence length="574" mass="66674">MLPKIVKTVNEQLEAEVLSRSSNESKTSYALASNLSELELKKILIDKMESNKSIHRFDEQNNLYKALVDTYENQTGGSKRRRVGKEPESTSAPKVKTFKTTGKSTEGSKSHHKSSGESAQAEEPRHTTKDLEEPAHLKFETGVTEDQPDKETSQLPDWFQKAAKPPTLDRDWNKTLSDFYGPVQSWLSSLAQMEDPREWFNELMDTPLDFSAFVMNRLKVDTLIPELLAGPTFKLMKGSCKSLVKLEYFFEEVYKATTDQLDWNNPDGQQYPHDLRKPLPLIPNSRGRHVIPFDHFINNDLVYLSGGVSSRTYTTSVTKTKAVDYGNIKWIEDLVPNTMESARDVYSKRIIIAVTKLQIVEWHNYKHLDWITVHRDDNKLYKFKEGDFNRLRIQDIEDMLLLLVQGKLTNLTIEERLAFNVSLRMFTRSVVIQRRVEDLQLGVESYQKKLNLTKPDTYRSDLKRREAYTAYSNPRGFIYQNKDKKNRLMRIDELHKFSDGTLNDVRTALDDHLKGIQMKYLPQTIWRQSDRDKAGAMIQAIDKQLKTRRIMRSLEKFVGGRPYEGDFWLLQRTI</sequence>
<evidence type="ECO:0000313" key="2">
    <source>
        <dbReference type="EMBL" id="GJT21802.1"/>
    </source>
</evidence>
<evidence type="ECO:0000313" key="3">
    <source>
        <dbReference type="Proteomes" id="UP001151760"/>
    </source>
</evidence>
<protein>
    <submittedName>
        <fullName evidence="2">Uncharacterized protein</fullName>
    </submittedName>
</protein>
<keyword evidence="3" id="KW-1185">Reference proteome</keyword>